<dbReference type="EMBL" id="JADGMS010000009">
    <property type="protein sequence ID" value="KAF9675785.1"/>
    <property type="molecule type" value="Genomic_DNA"/>
</dbReference>
<evidence type="ECO:0000313" key="3">
    <source>
        <dbReference type="Proteomes" id="UP000657918"/>
    </source>
</evidence>
<keyword evidence="3" id="KW-1185">Reference proteome</keyword>
<evidence type="ECO:0000256" key="1">
    <source>
        <dbReference type="SAM" id="MobiDB-lite"/>
    </source>
</evidence>
<gene>
    <name evidence="2" type="ORF">SADUNF_Sadunf09G0068900</name>
</gene>
<accession>A0A835MSA3</accession>
<sequence>MQSNKLIRVLFAPFKIISKARFFYMKRIRNCAAKVGNGSFVGGPTSHVVPLPKSLSVKPDPNTNRDGVLKGILECLAKKRIDDVQIDSNRNGNGDVKQASGRVGRSYSVGVGKIGRIDEDKPCSFREDNNFKADSLARSKSHAVSRKSVEYQREAKKRGKLVIVLLAPFQVLRKAGNFYMKFVADCSDMVGNDYNGMVGGPTAQMSTLPKSFSSNSTRESSMGYSASGRRSGPLQSNSGRRSGVLSESASGRRSHEMQPGMHYREAEVTRRESTMRYSNGMAAMRSYSVGIGKIGKIDEEKPCSFREDEEDNKVDVYPRSRSQAITRNRVVYY</sequence>
<evidence type="ECO:0000313" key="2">
    <source>
        <dbReference type="EMBL" id="KAF9675785.1"/>
    </source>
</evidence>
<dbReference type="PANTHER" id="PTHR33526:SF30">
    <property type="entry name" value="DUF4005 DOMAIN-CONTAINING PROTEIN"/>
    <property type="match status" value="1"/>
</dbReference>
<protein>
    <submittedName>
        <fullName evidence="2">Uncharacterized protein</fullName>
    </submittedName>
</protein>
<organism evidence="2 3">
    <name type="scientific">Salix dunnii</name>
    <dbReference type="NCBI Taxonomy" id="1413687"/>
    <lineage>
        <taxon>Eukaryota</taxon>
        <taxon>Viridiplantae</taxon>
        <taxon>Streptophyta</taxon>
        <taxon>Embryophyta</taxon>
        <taxon>Tracheophyta</taxon>
        <taxon>Spermatophyta</taxon>
        <taxon>Magnoliopsida</taxon>
        <taxon>eudicotyledons</taxon>
        <taxon>Gunneridae</taxon>
        <taxon>Pentapetalae</taxon>
        <taxon>rosids</taxon>
        <taxon>fabids</taxon>
        <taxon>Malpighiales</taxon>
        <taxon>Salicaceae</taxon>
        <taxon>Saliceae</taxon>
        <taxon>Salix</taxon>
    </lineage>
</organism>
<name>A0A835MSA3_9ROSI</name>
<dbReference type="OrthoDB" id="694638at2759"/>
<dbReference type="Proteomes" id="UP000657918">
    <property type="component" value="Unassembled WGS sequence"/>
</dbReference>
<reference evidence="2 3" key="1">
    <citation type="submission" date="2020-10" db="EMBL/GenBank/DDBJ databases">
        <title>Plant Genome Project.</title>
        <authorList>
            <person name="Zhang R.-G."/>
        </authorList>
    </citation>
    <scope>NUCLEOTIDE SEQUENCE [LARGE SCALE GENOMIC DNA]</scope>
    <source>
        <strain evidence="2">FAFU-HL-1</strain>
        <tissue evidence="2">Leaf</tissue>
    </source>
</reference>
<feature type="region of interest" description="Disordered" evidence="1">
    <location>
        <begin position="200"/>
        <end position="260"/>
    </location>
</feature>
<proteinExistence type="predicted"/>
<dbReference type="PANTHER" id="PTHR33526">
    <property type="entry name" value="OS07G0123800 PROTEIN"/>
    <property type="match status" value="1"/>
</dbReference>
<feature type="compositionally biased region" description="Polar residues" evidence="1">
    <location>
        <begin position="203"/>
        <end position="224"/>
    </location>
</feature>
<feature type="compositionally biased region" description="Polar residues" evidence="1">
    <location>
        <begin position="233"/>
        <end position="251"/>
    </location>
</feature>
<dbReference type="AlphaFoldDB" id="A0A835MSA3"/>
<comment type="caution">
    <text evidence="2">The sequence shown here is derived from an EMBL/GenBank/DDBJ whole genome shotgun (WGS) entry which is preliminary data.</text>
</comment>